<evidence type="ECO:0000313" key="1">
    <source>
        <dbReference type="EMBL" id="MBR0575124.1"/>
    </source>
</evidence>
<dbReference type="RefSeq" id="WP_211799642.1">
    <property type="nucleotide sequence ID" value="NZ_JAGSCS010000002.1"/>
</dbReference>
<keyword evidence="2" id="KW-1185">Reference proteome</keyword>
<dbReference type="AlphaFoldDB" id="A0A941CNG5"/>
<accession>A0A941CNG5</accession>
<protein>
    <submittedName>
        <fullName evidence="1">Uncharacterized protein</fullName>
    </submittedName>
</protein>
<name>A0A941CNG5_9CLOT</name>
<dbReference type="EMBL" id="JAGSCS010000002">
    <property type="protein sequence ID" value="MBR0575124.1"/>
    <property type="molecule type" value="Genomic_DNA"/>
</dbReference>
<sequence length="51" mass="6427">MPWYSFSEIWTPLSMFGVKLYREKNERKLWVKVGNKKRRRLFGHKDHRMEE</sequence>
<reference evidence="1" key="1">
    <citation type="submission" date="2021-04" db="EMBL/GenBank/DDBJ databases">
        <title>Proteiniclasticum sedimins sp. nov., an obligate anaerobic bacterium isolated from anaerobic sludge.</title>
        <authorList>
            <person name="Liu J."/>
        </authorList>
    </citation>
    <scope>NUCLEOTIDE SEQUENCE</scope>
    <source>
        <strain evidence="1">BAD-10</strain>
    </source>
</reference>
<gene>
    <name evidence="1" type="ORF">KCG48_02095</name>
</gene>
<comment type="caution">
    <text evidence="1">The sequence shown here is derived from an EMBL/GenBank/DDBJ whole genome shotgun (WGS) entry which is preliminary data.</text>
</comment>
<dbReference type="Proteomes" id="UP000675379">
    <property type="component" value="Unassembled WGS sequence"/>
</dbReference>
<proteinExistence type="predicted"/>
<evidence type="ECO:0000313" key="2">
    <source>
        <dbReference type="Proteomes" id="UP000675379"/>
    </source>
</evidence>
<organism evidence="1 2">
    <name type="scientific">Proteiniclasticum sediminis</name>
    <dbReference type="NCBI Taxonomy" id="2804028"/>
    <lineage>
        <taxon>Bacteria</taxon>
        <taxon>Bacillati</taxon>
        <taxon>Bacillota</taxon>
        <taxon>Clostridia</taxon>
        <taxon>Eubacteriales</taxon>
        <taxon>Clostridiaceae</taxon>
        <taxon>Proteiniclasticum</taxon>
    </lineage>
</organism>